<accession>A0ABN8JWI4</accession>
<name>A0ABN8JWI4_9HYPH</name>
<dbReference type="Gene3D" id="3.40.50.2300">
    <property type="match status" value="1"/>
</dbReference>
<evidence type="ECO:0000313" key="4">
    <source>
        <dbReference type="Proteomes" id="UP001152604"/>
    </source>
</evidence>
<comment type="caution">
    <text evidence="3">The sequence shown here is derived from an EMBL/GenBank/DDBJ whole genome shotgun (WGS) entry which is preliminary data.</text>
</comment>
<gene>
    <name evidence="3" type="ORF">MES4922_30427</name>
</gene>
<evidence type="ECO:0000259" key="2">
    <source>
        <dbReference type="PROSITE" id="PS50110"/>
    </source>
</evidence>
<dbReference type="Pfam" id="PF00072">
    <property type="entry name" value="Response_reg"/>
    <property type="match status" value="1"/>
</dbReference>
<feature type="domain" description="Response regulatory" evidence="2">
    <location>
        <begin position="1"/>
        <end position="95"/>
    </location>
</feature>
<proteinExistence type="predicted"/>
<dbReference type="InterPro" id="IPR001789">
    <property type="entry name" value="Sig_transdc_resp-reg_receiver"/>
</dbReference>
<feature type="modified residue" description="4-aspartylphosphate" evidence="1">
    <location>
        <position position="40"/>
    </location>
</feature>
<dbReference type="InterPro" id="IPR011006">
    <property type="entry name" value="CheY-like_superfamily"/>
</dbReference>
<sequence length="95" mass="10235">MRRSVERLLNAHGFPTEGYGSAETFLGRDPASSILCVVLDIQLGGISGLELMRHLQSSDPWLPVIFITAVDDGARSKPFAWAASPISKNPSLPPC</sequence>
<organism evidence="3 4">
    <name type="scientific">Mesorhizobium ventifaucium</name>
    <dbReference type="NCBI Taxonomy" id="666020"/>
    <lineage>
        <taxon>Bacteria</taxon>
        <taxon>Pseudomonadati</taxon>
        <taxon>Pseudomonadota</taxon>
        <taxon>Alphaproteobacteria</taxon>
        <taxon>Hyphomicrobiales</taxon>
        <taxon>Phyllobacteriaceae</taxon>
        <taxon>Mesorhizobium</taxon>
    </lineage>
</organism>
<keyword evidence="4" id="KW-1185">Reference proteome</keyword>
<dbReference type="SUPFAM" id="SSF52172">
    <property type="entry name" value="CheY-like"/>
    <property type="match status" value="1"/>
</dbReference>
<reference evidence="3" key="1">
    <citation type="submission" date="2022-03" db="EMBL/GenBank/DDBJ databases">
        <authorList>
            <person name="Brunel B."/>
        </authorList>
    </citation>
    <scope>NUCLEOTIDE SEQUENCE</scope>
    <source>
        <strain evidence="3">STM4922sample</strain>
    </source>
</reference>
<evidence type="ECO:0000256" key="1">
    <source>
        <dbReference type="PROSITE-ProRule" id="PRU00169"/>
    </source>
</evidence>
<dbReference type="PROSITE" id="PS50110">
    <property type="entry name" value="RESPONSE_REGULATORY"/>
    <property type="match status" value="1"/>
</dbReference>
<dbReference type="Proteomes" id="UP001152604">
    <property type="component" value="Unassembled WGS sequence"/>
</dbReference>
<protein>
    <recommendedName>
        <fullName evidence="2">Response regulatory domain-containing protein</fullName>
    </recommendedName>
</protein>
<evidence type="ECO:0000313" key="3">
    <source>
        <dbReference type="EMBL" id="CAH2402053.1"/>
    </source>
</evidence>
<keyword evidence="1" id="KW-0597">Phosphoprotein</keyword>
<dbReference type="EMBL" id="CAKXZS010000023">
    <property type="protein sequence ID" value="CAH2402053.1"/>
    <property type="molecule type" value="Genomic_DNA"/>
</dbReference>